<dbReference type="SUPFAM" id="SSF51735">
    <property type="entry name" value="NAD(P)-binding Rossmann-fold domains"/>
    <property type="match status" value="1"/>
</dbReference>
<evidence type="ECO:0000313" key="2">
    <source>
        <dbReference type="EMBL" id="SVB24483.1"/>
    </source>
</evidence>
<name>A0A382CGJ6_9ZZZZ</name>
<sequence length="27" mass="2795">MKALITGANGFLGSAVLRLLVSEGYDV</sequence>
<feature type="domain" description="NAD-dependent epimerase/dehydratase" evidence="1">
    <location>
        <begin position="3"/>
        <end position="27"/>
    </location>
</feature>
<dbReference type="Pfam" id="PF01370">
    <property type="entry name" value="Epimerase"/>
    <property type="match status" value="1"/>
</dbReference>
<protein>
    <recommendedName>
        <fullName evidence="1">NAD-dependent epimerase/dehydratase domain-containing protein</fullName>
    </recommendedName>
</protein>
<dbReference type="InterPro" id="IPR001509">
    <property type="entry name" value="Epimerase_deHydtase"/>
</dbReference>
<dbReference type="EMBL" id="UINC01034127">
    <property type="protein sequence ID" value="SVB24483.1"/>
    <property type="molecule type" value="Genomic_DNA"/>
</dbReference>
<gene>
    <name evidence="2" type="ORF">METZ01_LOCUS177337</name>
</gene>
<proteinExistence type="predicted"/>
<dbReference type="InterPro" id="IPR036291">
    <property type="entry name" value="NAD(P)-bd_dom_sf"/>
</dbReference>
<feature type="non-terminal residue" evidence="2">
    <location>
        <position position="27"/>
    </location>
</feature>
<accession>A0A382CGJ6</accession>
<organism evidence="2">
    <name type="scientific">marine metagenome</name>
    <dbReference type="NCBI Taxonomy" id="408172"/>
    <lineage>
        <taxon>unclassified sequences</taxon>
        <taxon>metagenomes</taxon>
        <taxon>ecological metagenomes</taxon>
    </lineage>
</organism>
<dbReference type="Gene3D" id="3.40.50.720">
    <property type="entry name" value="NAD(P)-binding Rossmann-like Domain"/>
    <property type="match status" value="1"/>
</dbReference>
<dbReference type="AlphaFoldDB" id="A0A382CGJ6"/>
<reference evidence="2" key="1">
    <citation type="submission" date="2018-05" db="EMBL/GenBank/DDBJ databases">
        <authorList>
            <person name="Lanie J.A."/>
            <person name="Ng W.-L."/>
            <person name="Kazmierczak K.M."/>
            <person name="Andrzejewski T.M."/>
            <person name="Davidsen T.M."/>
            <person name="Wayne K.J."/>
            <person name="Tettelin H."/>
            <person name="Glass J.I."/>
            <person name="Rusch D."/>
            <person name="Podicherti R."/>
            <person name="Tsui H.-C.T."/>
            <person name="Winkler M.E."/>
        </authorList>
    </citation>
    <scope>NUCLEOTIDE SEQUENCE</scope>
</reference>
<evidence type="ECO:0000259" key="1">
    <source>
        <dbReference type="Pfam" id="PF01370"/>
    </source>
</evidence>